<sequence>MLGCPERLKALTAQEAGRELAEEKTVDLSRRSLPDLIPTATPPAEWRTPPSLAAHTRHTPCTGYARR</sequence>
<dbReference type="AlphaFoldDB" id="A0AB39SKP4"/>
<dbReference type="RefSeq" id="WP_369264354.1">
    <property type="nucleotide sequence ID" value="NZ_CP163440.1"/>
</dbReference>
<gene>
    <name evidence="2" type="ORF">AB5J50_45090</name>
</gene>
<evidence type="ECO:0000256" key="1">
    <source>
        <dbReference type="SAM" id="MobiDB-lite"/>
    </source>
</evidence>
<feature type="compositionally biased region" description="Basic and acidic residues" evidence="1">
    <location>
        <begin position="16"/>
        <end position="33"/>
    </location>
</feature>
<evidence type="ECO:0000313" key="2">
    <source>
        <dbReference type="EMBL" id="XDQ67451.1"/>
    </source>
</evidence>
<proteinExistence type="predicted"/>
<accession>A0AB39SKP4</accession>
<dbReference type="EMBL" id="CP163440">
    <property type="protein sequence ID" value="XDQ67451.1"/>
    <property type="molecule type" value="Genomic_DNA"/>
</dbReference>
<reference evidence="2" key="1">
    <citation type="submission" date="2024-07" db="EMBL/GenBank/DDBJ databases">
        <authorList>
            <person name="Yu S.T."/>
        </authorList>
    </citation>
    <scope>NUCLEOTIDE SEQUENCE</scope>
    <source>
        <strain evidence="2">R35</strain>
    </source>
</reference>
<name>A0AB39SKP4_9ACTN</name>
<protein>
    <submittedName>
        <fullName evidence="2">Uncharacterized protein</fullName>
    </submittedName>
</protein>
<feature type="region of interest" description="Disordered" evidence="1">
    <location>
        <begin position="15"/>
        <end position="67"/>
    </location>
</feature>
<organism evidence="2">
    <name type="scientific">Streptomyces sp. R35</name>
    <dbReference type="NCBI Taxonomy" id="3238630"/>
    <lineage>
        <taxon>Bacteria</taxon>
        <taxon>Bacillati</taxon>
        <taxon>Actinomycetota</taxon>
        <taxon>Actinomycetes</taxon>
        <taxon>Kitasatosporales</taxon>
        <taxon>Streptomycetaceae</taxon>
        <taxon>Streptomyces</taxon>
    </lineage>
</organism>